<dbReference type="InterPro" id="IPR031816">
    <property type="entry name" value="DUF5073"/>
</dbReference>
<dbReference type="Pfam" id="PF16817">
    <property type="entry name" value="DUF5073"/>
    <property type="match status" value="1"/>
</dbReference>
<evidence type="ECO:0000313" key="1">
    <source>
        <dbReference type="EMBL" id="GAS89745.1"/>
    </source>
</evidence>
<dbReference type="STRING" id="146020.RMCB_3841"/>
<comment type="caution">
    <text evidence="1">The sequence shown here is derived from an EMBL/GenBank/DDBJ whole genome shotgun (WGS) entry which is preliminary data.</text>
</comment>
<proteinExistence type="predicted"/>
<reference evidence="2" key="2">
    <citation type="submission" date="2016-02" db="EMBL/GenBank/DDBJ databases">
        <title>Draft genome sequence of five rapidly growing Mycobacterium species.</title>
        <authorList>
            <person name="Katahira K."/>
            <person name="Gotou Y."/>
            <person name="Iida K."/>
            <person name="Ogura Y."/>
            <person name="Hayashi T."/>
        </authorList>
    </citation>
    <scope>NUCLEOTIDE SEQUENCE [LARGE SCALE GENOMIC DNA]</scope>
    <source>
        <strain evidence="2">JCM15654</strain>
    </source>
</reference>
<dbReference type="RefSeq" id="WP_062830070.1">
    <property type="nucleotide sequence ID" value="NZ_BCSX01000035.1"/>
</dbReference>
<evidence type="ECO:0000313" key="2">
    <source>
        <dbReference type="Proteomes" id="UP000069620"/>
    </source>
</evidence>
<protein>
    <recommendedName>
        <fullName evidence="3">DUF5073 domain-containing protein</fullName>
    </recommendedName>
</protein>
<accession>A0A117I687</accession>
<keyword evidence="2" id="KW-1185">Reference proteome</keyword>
<reference evidence="2" key="1">
    <citation type="journal article" date="2016" name="Genome Announc.">
        <title>Draft Genome Sequences of Five Rapidly Growing Mycobacterium Species, M. thermoresistibile, M. fortuitum subsp. acetamidolyticum, M. canariasense, M. brisbanense, and M. novocastrense.</title>
        <authorList>
            <person name="Katahira K."/>
            <person name="Ogura Y."/>
            <person name="Gotoh Y."/>
            <person name="Hayashi T."/>
        </authorList>
    </citation>
    <scope>NUCLEOTIDE SEQUENCE [LARGE SCALE GENOMIC DNA]</scope>
    <source>
        <strain evidence="2">JCM15654</strain>
    </source>
</reference>
<dbReference type="OrthoDB" id="4555583at2"/>
<name>A0A117I687_9MYCO</name>
<sequence>MSAFDPGRVSRTVAAALDGPGGVGLVVAVFAGVPGVVHTPAQRGMFRSAPERIQIADWRYELDRDGRLRTAHIVNGIVIAEEILAAATVGPHIARALGQLVGGYGESIVPNIDAALEVLQPGSTGAWPAP</sequence>
<organism evidence="1 2">
    <name type="scientific">Mycolicibacterium brisbanense</name>
    <dbReference type="NCBI Taxonomy" id="146020"/>
    <lineage>
        <taxon>Bacteria</taxon>
        <taxon>Bacillati</taxon>
        <taxon>Actinomycetota</taxon>
        <taxon>Actinomycetes</taxon>
        <taxon>Mycobacteriales</taxon>
        <taxon>Mycobacteriaceae</taxon>
        <taxon>Mycolicibacterium</taxon>
    </lineage>
</organism>
<evidence type="ECO:0008006" key="3">
    <source>
        <dbReference type="Google" id="ProtNLM"/>
    </source>
</evidence>
<dbReference type="Proteomes" id="UP000069620">
    <property type="component" value="Unassembled WGS sequence"/>
</dbReference>
<dbReference type="AlphaFoldDB" id="A0A117I687"/>
<dbReference type="EMBL" id="BCSX01000035">
    <property type="protein sequence ID" value="GAS89745.1"/>
    <property type="molecule type" value="Genomic_DNA"/>
</dbReference>
<gene>
    <name evidence="1" type="ORF">RMCB_3841</name>
</gene>